<dbReference type="EMBL" id="AMQN01001742">
    <property type="status" value="NOT_ANNOTATED_CDS"/>
    <property type="molecule type" value="Genomic_DNA"/>
</dbReference>
<evidence type="ECO:0000313" key="1">
    <source>
        <dbReference type="EMBL" id="ELU01529.1"/>
    </source>
</evidence>
<evidence type="ECO:0000313" key="2">
    <source>
        <dbReference type="EnsemblMetazoa" id="CapteP197950"/>
    </source>
</evidence>
<dbReference type="HOGENOM" id="CLU_1066512_0_0_1"/>
<keyword evidence="3" id="KW-1185">Reference proteome</keyword>
<accession>R7U6C7</accession>
<dbReference type="Gene3D" id="3.40.395.10">
    <property type="entry name" value="Adenoviral Proteinase, Chain A"/>
    <property type="match status" value="1"/>
</dbReference>
<dbReference type="InterPro" id="IPR038765">
    <property type="entry name" value="Papain-like_cys_pep_sf"/>
</dbReference>
<dbReference type="OrthoDB" id="8951552at2759"/>
<name>R7U6C7_CAPTE</name>
<evidence type="ECO:0008006" key="4">
    <source>
        <dbReference type="Google" id="ProtNLM"/>
    </source>
</evidence>
<dbReference type="EMBL" id="KB305005">
    <property type="protein sequence ID" value="ELU01529.1"/>
    <property type="molecule type" value="Genomic_DNA"/>
</dbReference>
<protein>
    <recommendedName>
        <fullName evidence="4">Ubiquitin-like protease family profile domain-containing protein</fullName>
    </recommendedName>
</protein>
<evidence type="ECO:0000313" key="3">
    <source>
        <dbReference type="Proteomes" id="UP000014760"/>
    </source>
</evidence>
<reference evidence="2" key="3">
    <citation type="submission" date="2015-06" db="UniProtKB">
        <authorList>
            <consortium name="EnsemblMetazoa"/>
        </authorList>
    </citation>
    <scope>IDENTIFICATION</scope>
</reference>
<reference evidence="3" key="1">
    <citation type="submission" date="2012-12" db="EMBL/GenBank/DDBJ databases">
        <authorList>
            <person name="Hellsten U."/>
            <person name="Grimwood J."/>
            <person name="Chapman J.A."/>
            <person name="Shapiro H."/>
            <person name="Aerts A."/>
            <person name="Otillar R.P."/>
            <person name="Terry A.Y."/>
            <person name="Boore J.L."/>
            <person name="Simakov O."/>
            <person name="Marletaz F."/>
            <person name="Cho S.-J."/>
            <person name="Edsinger-Gonzales E."/>
            <person name="Havlak P."/>
            <person name="Kuo D.-H."/>
            <person name="Larsson T."/>
            <person name="Lv J."/>
            <person name="Arendt D."/>
            <person name="Savage R."/>
            <person name="Osoegawa K."/>
            <person name="de Jong P."/>
            <person name="Lindberg D.R."/>
            <person name="Seaver E.C."/>
            <person name="Weisblat D.A."/>
            <person name="Putnam N.H."/>
            <person name="Grigoriev I.V."/>
            <person name="Rokhsar D.S."/>
        </authorList>
    </citation>
    <scope>NUCLEOTIDE SEQUENCE</scope>
    <source>
        <strain evidence="3">I ESC-2004</strain>
    </source>
</reference>
<sequence length="261" mass="30251">MDSLRGENPDDMMLLRQTASYVEATTKWRLIESASLKDMPLQSDRVDCGIFAILYGIYWMTDAKWDFAVDDMPKVRRWLECLLLQSFTTFEELNKLNAKLSIPILDTDVEVHKSMGKIKAILSGSHACERLTCFKKNYPCRDMLMMFASNVIGMEVQEEITLSLHELFLQKNQKSELLYGDSNRRDLRFRADRKIEELIRSNGLAEIDLVNSVILREVLVDIVMCQWRIDYATANGICQSSEVLKRNFLPPKDGVRYAYRI</sequence>
<reference evidence="1 3" key="2">
    <citation type="journal article" date="2013" name="Nature">
        <title>Insights into bilaterian evolution from three spiralian genomes.</title>
        <authorList>
            <person name="Simakov O."/>
            <person name="Marletaz F."/>
            <person name="Cho S.J."/>
            <person name="Edsinger-Gonzales E."/>
            <person name="Havlak P."/>
            <person name="Hellsten U."/>
            <person name="Kuo D.H."/>
            <person name="Larsson T."/>
            <person name="Lv J."/>
            <person name="Arendt D."/>
            <person name="Savage R."/>
            <person name="Osoegawa K."/>
            <person name="de Jong P."/>
            <person name="Grimwood J."/>
            <person name="Chapman J.A."/>
            <person name="Shapiro H."/>
            <person name="Aerts A."/>
            <person name="Otillar R.P."/>
            <person name="Terry A.Y."/>
            <person name="Boore J.L."/>
            <person name="Grigoriev I.V."/>
            <person name="Lindberg D.R."/>
            <person name="Seaver E.C."/>
            <person name="Weisblat D.A."/>
            <person name="Putnam N.H."/>
            <person name="Rokhsar D.S."/>
        </authorList>
    </citation>
    <scope>NUCLEOTIDE SEQUENCE</scope>
    <source>
        <strain evidence="1 3">I ESC-2004</strain>
    </source>
</reference>
<proteinExistence type="predicted"/>
<dbReference type="Proteomes" id="UP000014760">
    <property type="component" value="Unassembled WGS sequence"/>
</dbReference>
<dbReference type="EnsemblMetazoa" id="CapteT197950">
    <property type="protein sequence ID" value="CapteP197950"/>
    <property type="gene ID" value="CapteG197950"/>
</dbReference>
<dbReference type="SUPFAM" id="SSF54001">
    <property type="entry name" value="Cysteine proteinases"/>
    <property type="match status" value="1"/>
</dbReference>
<gene>
    <name evidence="1" type="ORF">CAPTEDRAFT_197950</name>
</gene>
<organism evidence="1">
    <name type="scientific">Capitella teleta</name>
    <name type="common">Polychaete worm</name>
    <dbReference type="NCBI Taxonomy" id="283909"/>
    <lineage>
        <taxon>Eukaryota</taxon>
        <taxon>Metazoa</taxon>
        <taxon>Spiralia</taxon>
        <taxon>Lophotrochozoa</taxon>
        <taxon>Annelida</taxon>
        <taxon>Polychaeta</taxon>
        <taxon>Sedentaria</taxon>
        <taxon>Scolecida</taxon>
        <taxon>Capitellidae</taxon>
        <taxon>Capitella</taxon>
    </lineage>
</organism>
<dbReference type="AlphaFoldDB" id="R7U6C7"/>